<dbReference type="GO" id="GO:0004497">
    <property type="term" value="F:monooxygenase activity"/>
    <property type="evidence" value="ECO:0007669"/>
    <property type="project" value="UniProtKB-KW"/>
</dbReference>
<comment type="caution">
    <text evidence="9">The sequence shown here is derived from an EMBL/GenBank/DDBJ whole genome shotgun (WGS) entry which is preliminary data.</text>
</comment>
<evidence type="ECO:0000256" key="6">
    <source>
        <dbReference type="PIRSR" id="PIRSR602401-1"/>
    </source>
</evidence>
<evidence type="ECO:0000313" key="9">
    <source>
        <dbReference type="EMBL" id="CAI6331654.1"/>
    </source>
</evidence>
<dbReference type="InterPro" id="IPR050121">
    <property type="entry name" value="Cytochrome_P450_monoxygenase"/>
</dbReference>
<keyword evidence="8" id="KW-0812">Transmembrane</keyword>
<protein>
    <recommendedName>
        <fullName evidence="11">Cytochrome P450</fullName>
    </recommendedName>
</protein>
<evidence type="ECO:0000256" key="2">
    <source>
        <dbReference type="ARBA" id="ARBA00010617"/>
    </source>
</evidence>
<dbReference type="InterPro" id="IPR017972">
    <property type="entry name" value="Cyt_P450_CS"/>
</dbReference>
<evidence type="ECO:0000256" key="5">
    <source>
        <dbReference type="ARBA" id="ARBA00023004"/>
    </source>
</evidence>
<gene>
    <name evidence="9" type="ORF">PDIGIT_LOCUS4679</name>
</gene>
<dbReference type="InterPro" id="IPR036396">
    <property type="entry name" value="Cyt_P450_sf"/>
</dbReference>
<dbReference type="PANTHER" id="PTHR24305:SF210">
    <property type="entry name" value="CYTOCHROME P450 MONOOXYGENASE ASQL-RELATED"/>
    <property type="match status" value="1"/>
</dbReference>
<dbReference type="InterPro" id="IPR002401">
    <property type="entry name" value="Cyt_P450_E_grp-I"/>
</dbReference>
<comment type="similarity">
    <text evidence="2 7">Belongs to the cytochrome P450 family.</text>
</comment>
<dbReference type="Gene3D" id="1.10.630.10">
    <property type="entry name" value="Cytochrome P450"/>
    <property type="match status" value="1"/>
</dbReference>
<evidence type="ECO:0000256" key="3">
    <source>
        <dbReference type="ARBA" id="ARBA00022617"/>
    </source>
</evidence>
<evidence type="ECO:0008006" key="11">
    <source>
        <dbReference type="Google" id="ProtNLM"/>
    </source>
</evidence>
<evidence type="ECO:0000256" key="1">
    <source>
        <dbReference type="ARBA" id="ARBA00001971"/>
    </source>
</evidence>
<proteinExistence type="inferred from homology"/>
<feature type="transmembrane region" description="Helical" evidence="8">
    <location>
        <begin position="15"/>
        <end position="39"/>
    </location>
</feature>
<dbReference type="PROSITE" id="PS00086">
    <property type="entry name" value="CYTOCHROME_P450"/>
    <property type="match status" value="1"/>
</dbReference>
<organism evidence="9 10">
    <name type="scientific">Periconia digitata</name>
    <dbReference type="NCBI Taxonomy" id="1303443"/>
    <lineage>
        <taxon>Eukaryota</taxon>
        <taxon>Fungi</taxon>
        <taxon>Dikarya</taxon>
        <taxon>Ascomycota</taxon>
        <taxon>Pezizomycotina</taxon>
        <taxon>Dothideomycetes</taxon>
        <taxon>Pleosporomycetidae</taxon>
        <taxon>Pleosporales</taxon>
        <taxon>Massarineae</taxon>
        <taxon>Periconiaceae</taxon>
        <taxon>Periconia</taxon>
    </lineage>
</organism>
<dbReference type="AlphaFoldDB" id="A0A9W4U961"/>
<keyword evidence="10" id="KW-1185">Reference proteome</keyword>
<keyword evidence="7" id="KW-0560">Oxidoreductase</keyword>
<comment type="cofactor">
    <cofactor evidence="1 6">
        <name>heme</name>
        <dbReference type="ChEBI" id="CHEBI:30413"/>
    </cofactor>
</comment>
<dbReference type="GO" id="GO:0016705">
    <property type="term" value="F:oxidoreductase activity, acting on paired donors, with incorporation or reduction of molecular oxygen"/>
    <property type="evidence" value="ECO:0007669"/>
    <property type="project" value="InterPro"/>
</dbReference>
<accession>A0A9W4U961</accession>
<dbReference type="InterPro" id="IPR001128">
    <property type="entry name" value="Cyt_P450"/>
</dbReference>
<keyword evidence="7" id="KW-0503">Monooxygenase</keyword>
<evidence type="ECO:0000313" key="10">
    <source>
        <dbReference type="Proteomes" id="UP001152607"/>
    </source>
</evidence>
<keyword evidence="5 6" id="KW-0408">Iron</keyword>
<keyword evidence="3 6" id="KW-0349">Heme</keyword>
<feature type="binding site" description="axial binding residue" evidence="6">
    <location>
        <position position="456"/>
    </location>
    <ligand>
        <name>heme</name>
        <dbReference type="ChEBI" id="CHEBI:30413"/>
    </ligand>
    <ligandPart>
        <name>Fe</name>
        <dbReference type="ChEBI" id="CHEBI:18248"/>
    </ligandPart>
</feature>
<evidence type="ECO:0000256" key="7">
    <source>
        <dbReference type="RuleBase" id="RU000461"/>
    </source>
</evidence>
<name>A0A9W4U961_9PLEO</name>
<dbReference type="GO" id="GO:0005506">
    <property type="term" value="F:iron ion binding"/>
    <property type="evidence" value="ECO:0007669"/>
    <property type="project" value="InterPro"/>
</dbReference>
<keyword evidence="8" id="KW-0472">Membrane</keyword>
<dbReference type="PRINTS" id="PR00463">
    <property type="entry name" value="EP450I"/>
</dbReference>
<reference evidence="9" key="1">
    <citation type="submission" date="2023-01" db="EMBL/GenBank/DDBJ databases">
        <authorList>
            <person name="Van Ghelder C."/>
            <person name="Rancurel C."/>
        </authorList>
    </citation>
    <scope>NUCLEOTIDE SEQUENCE</scope>
    <source>
        <strain evidence="9">CNCM I-4278</strain>
    </source>
</reference>
<dbReference type="PRINTS" id="PR00385">
    <property type="entry name" value="P450"/>
</dbReference>
<evidence type="ECO:0000256" key="8">
    <source>
        <dbReference type="SAM" id="Phobius"/>
    </source>
</evidence>
<sequence length="514" mass="58856">MNFQPFIEVSGSTTITLVTTSLSVIFAYALTRVIYLLYFHPLCHFPGPKLAAISNLWYAHHWLSGRWPWVIENALHTYGSVVRIAPNELAFFTPQAFTDIYAPQHKGLEAFVKTDFQNRGKDLGGLIWEEDPVKHRQVAKKIAPAFSARFLRTLEPIMHEHMDYFVEKMIQISRSDEITGVPLGRWTNWLAMDMSADLAWNEKMHQMRNMKDSVNLDVLLSFNYFSTVLQVFKRFPLIRPLQYLFAPFGKITLFAQMEKATRDSVLGRIAKTGRTEHSDYFDYILPADAPQPKDEGELLHIGSVALQVMFAGWGPMADLFYGVLVLLLENPETLQILIEEVRTNFAKYHEIGIGQTLFSLPYLHACIEETLRILPSNNTGLPRISPGAVVDGKYISKGSHVQSCIWALGRHSDYFHEPLLFKPQRWLPTSHPLYDPAFANDHLKSLHPFSLGPRICMGREAAWAQSKLFLAKVLWKFDVVGVKGQKIDLENDLLHYGFFEKPEYQVQFLPVLSR</sequence>
<evidence type="ECO:0000256" key="4">
    <source>
        <dbReference type="ARBA" id="ARBA00022723"/>
    </source>
</evidence>
<dbReference type="Proteomes" id="UP001152607">
    <property type="component" value="Unassembled WGS sequence"/>
</dbReference>
<dbReference type="Pfam" id="PF00067">
    <property type="entry name" value="p450"/>
    <property type="match status" value="1"/>
</dbReference>
<dbReference type="EMBL" id="CAOQHR010000003">
    <property type="protein sequence ID" value="CAI6331654.1"/>
    <property type="molecule type" value="Genomic_DNA"/>
</dbReference>
<keyword evidence="8" id="KW-1133">Transmembrane helix</keyword>
<dbReference type="PANTHER" id="PTHR24305">
    <property type="entry name" value="CYTOCHROME P450"/>
    <property type="match status" value="1"/>
</dbReference>
<keyword evidence="4 6" id="KW-0479">Metal-binding</keyword>
<dbReference type="SUPFAM" id="SSF48264">
    <property type="entry name" value="Cytochrome P450"/>
    <property type="match status" value="1"/>
</dbReference>
<dbReference type="OrthoDB" id="1470350at2759"/>
<dbReference type="GO" id="GO:0020037">
    <property type="term" value="F:heme binding"/>
    <property type="evidence" value="ECO:0007669"/>
    <property type="project" value="InterPro"/>
</dbReference>